<evidence type="ECO:0000256" key="8">
    <source>
        <dbReference type="ARBA" id="ARBA00033428"/>
    </source>
</evidence>
<evidence type="ECO:0000256" key="3">
    <source>
        <dbReference type="ARBA" id="ARBA00012321"/>
    </source>
</evidence>
<dbReference type="GO" id="GO:0006207">
    <property type="term" value="P:'de novo' pyrimidine nucleobase biosynthetic process"/>
    <property type="evidence" value="ECO:0007669"/>
    <property type="project" value="InterPro"/>
</dbReference>
<dbReference type="SMART" id="SM00934">
    <property type="entry name" value="OMPdecase"/>
    <property type="match status" value="1"/>
</dbReference>
<dbReference type="Gene3D" id="3.20.20.70">
    <property type="entry name" value="Aldolase class I"/>
    <property type="match status" value="1"/>
</dbReference>
<dbReference type="RefSeq" id="XP_029221973.1">
    <property type="nucleotide sequence ID" value="XM_029359060.1"/>
</dbReference>
<dbReference type="PANTHER" id="PTHR43375">
    <property type="entry name" value="OROTIDINE 5'-PHOSPHATE DECARBOXYLASE"/>
    <property type="match status" value="1"/>
</dbReference>
<dbReference type="NCBIfam" id="TIGR02127">
    <property type="entry name" value="pyrF_sub2"/>
    <property type="match status" value="1"/>
</dbReference>
<evidence type="ECO:0000256" key="6">
    <source>
        <dbReference type="ARBA" id="ARBA00022975"/>
    </source>
</evidence>
<keyword evidence="7" id="KW-0456">Lyase</keyword>
<dbReference type="PROSITE" id="PS00156">
    <property type="entry name" value="OMPDECASE"/>
    <property type="match status" value="1"/>
</dbReference>
<dbReference type="InterPro" id="IPR011060">
    <property type="entry name" value="RibuloseP-bd_barrel"/>
</dbReference>
<dbReference type="GO" id="GO:0044205">
    <property type="term" value="P:'de novo' UMP biosynthetic process"/>
    <property type="evidence" value="ECO:0007669"/>
    <property type="project" value="UniProtKB-UniPathway"/>
</dbReference>
<keyword evidence="11" id="KW-0808">Transferase</keyword>
<keyword evidence="6" id="KW-0665">Pyrimidine biosynthesis</keyword>
<dbReference type="UniPathway" id="UPA00070">
    <property type="reaction ID" value="UER00120"/>
</dbReference>
<dbReference type="GeneID" id="40305368"/>
<dbReference type="AlphaFoldDB" id="A0A2A9ML47"/>
<name>A0A2A9ML47_BESBE</name>
<comment type="pathway">
    <text evidence="1">Pyrimidine metabolism; UMP biosynthesis via de novo pathway; UMP from orotate: step 2/2.</text>
</comment>
<dbReference type="PANTHER" id="PTHR43375:SF1">
    <property type="entry name" value="OROTIDINE 5'-PHOSPHATE DECARBOXYLASE"/>
    <property type="match status" value="1"/>
</dbReference>
<dbReference type="InterPro" id="IPR001754">
    <property type="entry name" value="OMPdeCOase_dom"/>
</dbReference>
<evidence type="ECO:0000256" key="1">
    <source>
        <dbReference type="ARBA" id="ARBA00004861"/>
    </source>
</evidence>
<evidence type="ECO:0000256" key="7">
    <source>
        <dbReference type="ARBA" id="ARBA00023239"/>
    </source>
</evidence>
<organism evidence="11 12">
    <name type="scientific">Besnoitia besnoiti</name>
    <name type="common">Apicomplexan protozoan</name>
    <dbReference type="NCBI Taxonomy" id="94643"/>
    <lineage>
        <taxon>Eukaryota</taxon>
        <taxon>Sar</taxon>
        <taxon>Alveolata</taxon>
        <taxon>Apicomplexa</taxon>
        <taxon>Conoidasida</taxon>
        <taxon>Coccidia</taxon>
        <taxon>Eucoccidiorida</taxon>
        <taxon>Eimeriorina</taxon>
        <taxon>Sarcocystidae</taxon>
        <taxon>Besnoitia</taxon>
    </lineage>
</organism>
<keyword evidence="11" id="KW-0328">Glycosyltransferase</keyword>
<feature type="domain" description="Orotidine 5'-phosphate decarboxylase" evidence="10">
    <location>
        <begin position="39"/>
        <end position="303"/>
    </location>
</feature>
<dbReference type="VEuPathDB" id="ToxoDB:BESB_003050"/>
<gene>
    <name evidence="11" type="ORF">BESB_003050</name>
</gene>
<evidence type="ECO:0000256" key="2">
    <source>
        <dbReference type="ARBA" id="ARBA00008847"/>
    </source>
</evidence>
<dbReference type="Proteomes" id="UP000224006">
    <property type="component" value="Chromosome I"/>
</dbReference>
<comment type="caution">
    <text evidence="11">The sequence shown here is derived from an EMBL/GenBank/DDBJ whole genome shotgun (WGS) entry which is preliminary data.</text>
</comment>
<comment type="similarity">
    <text evidence="2">Belongs to the OMP decarboxylase family. Type 2 subfamily.</text>
</comment>
<keyword evidence="5" id="KW-0210">Decarboxylase</keyword>
<dbReference type="InterPro" id="IPR011995">
    <property type="entry name" value="OMPdecase_type-2"/>
</dbReference>
<dbReference type="Pfam" id="PF00215">
    <property type="entry name" value="OMPdecase"/>
    <property type="match status" value="1"/>
</dbReference>
<dbReference type="KEGG" id="bbes:BESB_003050"/>
<dbReference type="SUPFAM" id="SSF51366">
    <property type="entry name" value="Ribulose-phoshate binding barrel"/>
    <property type="match status" value="1"/>
</dbReference>
<dbReference type="EMBL" id="NWUJ01000001">
    <property type="protein sequence ID" value="PFH37964.1"/>
    <property type="molecule type" value="Genomic_DNA"/>
</dbReference>
<dbReference type="EC" id="4.1.1.23" evidence="3"/>
<evidence type="ECO:0000256" key="5">
    <source>
        <dbReference type="ARBA" id="ARBA00022793"/>
    </source>
</evidence>
<evidence type="ECO:0000256" key="4">
    <source>
        <dbReference type="ARBA" id="ARBA00021923"/>
    </source>
</evidence>
<protein>
    <recommendedName>
        <fullName evidence="4">Orotidine 5'-phosphate decarboxylase</fullName>
        <ecNumber evidence="3">4.1.1.23</ecNumber>
    </recommendedName>
    <alternativeName>
        <fullName evidence="8">OMP decarboxylase</fullName>
    </alternativeName>
</protein>
<keyword evidence="12" id="KW-1185">Reference proteome</keyword>
<dbReference type="InterPro" id="IPR013785">
    <property type="entry name" value="Aldolase_TIM"/>
</dbReference>
<evidence type="ECO:0000313" key="11">
    <source>
        <dbReference type="EMBL" id="PFH37964.1"/>
    </source>
</evidence>
<evidence type="ECO:0000259" key="10">
    <source>
        <dbReference type="SMART" id="SM00934"/>
    </source>
</evidence>
<accession>A0A2A9ML47</accession>
<dbReference type="GO" id="GO:0016757">
    <property type="term" value="F:glycosyltransferase activity"/>
    <property type="evidence" value="ECO:0007669"/>
    <property type="project" value="UniProtKB-KW"/>
</dbReference>
<proteinExistence type="inferred from homology"/>
<dbReference type="STRING" id="94643.A0A2A9ML47"/>
<reference evidence="11 12" key="1">
    <citation type="submission" date="2017-09" db="EMBL/GenBank/DDBJ databases">
        <title>Genome sequencing of Besnoitia besnoiti strain Bb-Ger1.</title>
        <authorList>
            <person name="Schares G."/>
            <person name="Venepally P."/>
            <person name="Lorenzi H.A."/>
        </authorList>
    </citation>
    <scope>NUCLEOTIDE SEQUENCE [LARGE SCALE GENOMIC DNA]</scope>
    <source>
        <strain evidence="11 12">Bb-Ger1</strain>
    </source>
</reference>
<dbReference type="CDD" id="cd04725">
    <property type="entry name" value="OMP_decarboxylase_like"/>
    <property type="match status" value="1"/>
</dbReference>
<dbReference type="InterPro" id="IPR018089">
    <property type="entry name" value="OMPdecase_AS"/>
</dbReference>
<evidence type="ECO:0000313" key="12">
    <source>
        <dbReference type="Proteomes" id="UP000224006"/>
    </source>
</evidence>
<sequence length="317" mass="33585">MSANGAEPTSSVQASPAARRNDTNFFKKLNARIDAVDSLLTVGLDPHSAELPAPASAEGAFAFCERVIKATLPYACCYKPNCAFFEAFGSKGVQVLERVCALIPDDIPILLDAKRGDIGTTAQAYAVAAFEGLQAEGVTVNAYMGRDAVRPFLSYRDRGVFVLAKTSNPSSNELQTLLVRAGPQSAPEEQIPLYVQVARLCNDIARESISEGGSALQPGQSLRQNASGGGVGLVVGATDVKALQEVRRACPDLYILAPGIGAQGGDLEEAMEAGLCKDGKGMLIPISRGISRAQDMAAQANLYREQINAVRKRVVQR</sequence>
<comment type="catalytic activity">
    <reaction evidence="9">
        <text>orotidine 5'-phosphate + H(+) = UMP + CO2</text>
        <dbReference type="Rhea" id="RHEA:11596"/>
        <dbReference type="ChEBI" id="CHEBI:15378"/>
        <dbReference type="ChEBI" id="CHEBI:16526"/>
        <dbReference type="ChEBI" id="CHEBI:57538"/>
        <dbReference type="ChEBI" id="CHEBI:57865"/>
        <dbReference type="EC" id="4.1.1.23"/>
    </reaction>
</comment>
<dbReference type="OrthoDB" id="5553476at2759"/>
<dbReference type="GO" id="GO:0004590">
    <property type="term" value="F:orotidine-5'-phosphate decarboxylase activity"/>
    <property type="evidence" value="ECO:0007669"/>
    <property type="project" value="UniProtKB-EC"/>
</dbReference>
<evidence type="ECO:0000256" key="9">
    <source>
        <dbReference type="ARBA" id="ARBA00049157"/>
    </source>
</evidence>